<reference evidence="2" key="1">
    <citation type="submission" date="2016-10" db="EMBL/GenBank/DDBJ databases">
        <authorList>
            <person name="Varghese N."/>
        </authorList>
    </citation>
    <scope>NUCLEOTIDE SEQUENCE [LARGE SCALE GENOMIC DNA]</scope>
    <source>
        <strain evidence="2">DSM 44719</strain>
    </source>
</reference>
<proteinExistence type="predicted"/>
<dbReference type="RefSeq" id="WP_073358074.1">
    <property type="nucleotide sequence ID" value="NZ_FNTL01000002.1"/>
</dbReference>
<accession>A0A1H4IWX1</accession>
<dbReference type="EMBL" id="FNTL01000002">
    <property type="protein sequence ID" value="SEB38523.1"/>
    <property type="molecule type" value="Genomic_DNA"/>
</dbReference>
<evidence type="ECO:0000313" key="2">
    <source>
        <dbReference type="Proteomes" id="UP000183407"/>
    </source>
</evidence>
<sequence length="291" mass="31766">MSDETPKTLHHYTDSQGLLGILQNRNFWATDTRYLNDTQELRHGCETMVAALRKAADQQAPAGEDAEAKEAAVARTTALRFTATALARGQLFDTSPHGGAYVTCFCEGGDQLGQWRGYGANGGGFAIGFRTDALAELAHELKPQGDDKATAPLPKPQRVLYHPKDLERRCATVVEKILSFGANAAPFSAGGFDAIYICLPALAFMKHDAFQHENEWRVLLINRTNPNLKFRSGALGVIPYVEIGFPAHAVAEVVVGPGPHPELRKQAVEQLLDSEGYEKVPVRLSTVPYRP</sequence>
<name>A0A1H4IWX1_RHOJO</name>
<dbReference type="AlphaFoldDB" id="A0A1H4IWX1"/>
<gene>
    <name evidence="1" type="ORF">SAMN04490220_0607</name>
</gene>
<protein>
    <recommendedName>
        <fullName evidence="3">DUF2971 domain-containing protein</fullName>
    </recommendedName>
</protein>
<evidence type="ECO:0000313" key="1">
    <source>
        <dbReference type="EMBL" id="SEB38523.1"/>
    </source>
</evidence>
<organism evidence="1 2">
    <name type="scientific">Rhodococcus jostii</name>
    <dbReference type="NCBI Taxonomy" id="132919"/>
    <lineage>
        <taxon>Bacteria</taxon>
        <taxon>Bacillati</taxon>
        <taxon>Actinomycetota</taxon>
        <taxon>Actinomycetes</taxon>
        <taxon>Mycobacteriales</taxon>
        <taxon>Nocardiaceae</taxon>
        <taxon>Rhodococcus</taxon>
    </lineage>
</organism>
<dbReference type="InterPro" id="IPR021352">
    <property type="entry name" value="DUF2971"/>
</dbReference>
<evidence type="ECO:0008006" key="3">
    <source>
        <dbReference type="Google" id="ProtNLM"/>
    </source>
</evidence>
<dbReference type="OrthoDB" id="1095921at2"/>
<dbReference type="Proteomes" id="UP000183407">
    <property type="component" value="Unassembled WGS sequence"/>
</dbReference>
<dbReference type="Pfam" id="PF11185">
    <property type="entry name" value="DUF2971"/>
    <property type="match status" value="1"/>
</dbReference>